<dbReference type="AlphaFoldDB" id="A0A2N1JE01"/>
<dbReference type="PANTHER" id="PTHR28272:SF1">
    <property type="entry name" value="RIBONUCLEASES P_MRP PROTEIN SUBUNIT POP3"/>
    <property type="match status" value="1"/>
</dbReference>
<sequence length="276" mass="29808">MRRGAAQVHTHEHTQRYRAKLGRNGHGKDARIMGAALEEARHGTAATDKATERKHVFRPILASPFAVHWPRLPKADGDVLLHTLVEILVEREDAPAGTTAGINAVTRTLEARITSRAAAGPHPRFLFVCEADMDPATLLAHIPMLVGSYNAACAPVHERASPALPLPLMLVPLPRGAALMLATALRVRRLAALLIDTALPPPLLARLEARALDIVRAQSTTGFRIPWLEAAPHKLAAPRIKHLATSAPVHFAQAKAAKKASRKANKARRAAARCIE</sequence>
<dbReference type="STRING" id="2020962.A0A2N1JE01"/>
<dbReference type="PANTHER" id="PTHR28272">
    <property type="entry name" value="RIBONUCLEASES P/MRP PROTEIN SUBUNIT POP3"/>
    <property type="match status" value="1"/>
</dbReference>
<feature type="compositionally biased region" description="Basic residues" evidence="1">
    <location>
        <begin position="16"/>
        <end position="25"/>
    </location>
</feature>
<organism evidence="2 3">
    <name type="scientific">Malassezia vespertilionis</name>
    <dbReference type="NCBI Taxonomy" id="2020962"/>
    <lineage>
        <taxon>Eukaryota</taxon>
        <taxon>Fungi</taxon>
        <taxon>Dikarya</taxon>
        <taxon>Basidiomycota</taxon>
        <taxon>Ustilaginomycotina</taxon>
        <taxon>Malasseziomycetes</taxon>
        <taxon>Malasseziales</taxon>
        <taxon>Malasseziaceae</taxon>
        <taxon>Malassezia</taxon>
    </lineage>
</organism>
<dbReference type="GO" id="GO:0000171">
    <property type="term" value="F:ribonuclease MRP activity"/>
    <property type="evidence" value="ECO:0007669"/>
    <property type="project" value="TreeGrafter"/>
</dbReference>
<dbReference type="Pfam" id="PF08228">
    <property type="entry name" value="RNase_P_pop3"/>
    <property type="match status" value="1"/>
</dbReference>
<dbReference type="GO" id="GO:0006364">
    <property type="term" value="P:rRNA processing"/>
    <property type="evidence" value="ECO:0007669"/>
    <property type="project" value="InterPro"/>
</dbReference>
<evidence type="ECO:0000313" key="2">
    <source>
        <dbReference type="EMBL" id="PKI84780.1"/>
    </source>
</evidence>
<evidence type="ECO:0000256" key="1">
    <source>
        <dbReference type="SAM" id="MobiDB-lite"/>
    </source>
</evidence>
<dbReference type="GO" id="GO:0000172">
    <property type="term" value="C:ribonuclease MRP complex"/>
    <property type="evidence" value="ECO:0007669"/>
    <property type="project" value="TreeGrafter"/>
</dbReference>
<protein>
    <recommendedName>
        <fullName evidence="4">Pop3p</fullName>
    </recommendedName>
</protein>
<dbReference type="GO" id="GO:0004526">
    <property type="term" value="F:ribonuclease P activity"/>
    <property type="evidence" value="ECO:0007669"/>
    <property type="project" value="TreeGrafter"/>
</dbReference>
<gene>
    <name evidence="2" type="ORF">MVES_000857</name>
</gene>
<dbReference type="GO" id="GO:0008033">
    <property type="term" value="P:tRNA processing"/>
    <property type="evidence" value="ECO:0007669"/>
    <property type="project" value="InterPro"/>
</dbReference>
<reference evidence="2 3" key="1">
    <citation type="submission" date="2017-10" db="EMBL/GenBank/DDBJ databases">
        <title>A novel species of cold-tolerant Malassezia isolated from bats.</title>
        <authorList>
            <person name="Lorch J.M."/>
            <person name="Palmer J.M."/>
            <person name="Vanderwolf K.J."/>
            <person name="Schmidt K.Z."/>
            <person name="Verant M.L."/>
            <person name="Weller T.J."/>
            <person name="Blehert D.S."/>
        </authorList>
    </citation>
    <scope>NUCLEOTIDE SEQUENCE [LARGE SCALE GENOMIC DNA]</scope>
    <source>
        <strain evidence="2 3">NWHC:44797-103</strain>
    </source>
</reference>
<feature type="region of interest" description="Disordered" evidence="1">
    <location>
        <begin position="1"/>
        <end position="25"/>
    </location>
</feature>
<evidence type="ECO:0000313" key="3">
    <source>
        <dbReference type="Proteomes" id="UP000232875"/>
    </source>
</evidence>
<proteinExistence type="predicted"/>
<evidence type="ECO:0008006" key="4">
    <source>
        <dbReference type="Google" id="ProtNLM"/>
    </source>
</evidence>
<dbReference type="EMBL" id="KZ454988">
    <property type="protein sequence ID" value="PKI84780.1"/>
    <property type="molecule type" value="Genomic_DNA"/>
</dbReference>
<dbReference type="Proteomes" id="UP000232875">
    <property type="component" value="Unassembled WGS sequence"/>
</dbReference>
<dbReference type="GO" id="GO:0005655">
    <property type="term" value="C:nucleolar ribonuclease P complex"/>
    <property type="evidence" value="ECO:0007669"/>
    <property type="project" value="TreeGrafter"/>
</dbReference>
<dbReference type="InterPro" id="IPR013241">
    <property type="entry name" value="RNase_P_Pop3"/>
</dbReference>
<accession>A0A2N1JE01</accession>
<name>A0A2N1JE01_9BASI</name>
<dbReference type="GO" id="GO:0034965">
    <property type="term" value="P:intronic box C/D snoRNA processing"/>
    <property type="evidence" value="ECO:0007669"/>
    <property type="project" value="TreeGrafter"/>
</dbReference>
<dbReference type="GO" id="GO:0005829">
    <property type="term" value="C:cytosol"/>
    <property type="evidence" value="ECO:0007669"/>
    <property type="project" value="TreeGrafter"/>
</dbReference>
<keyword evidence="3" id="KW-1185">Reference proteome</keyword>
<dbReference type="OrthoDB" id="20109at2759"/>